<dbReference type="SMART" id="SM00451">
    <property type="entry name" value="ZnF_U1"/>
    <property type="match status" value="2"/>
</dbReference>
<gene>
    <name evidence="3" type="ORF">CEY00_Acc00710</name>
</gene>
<dbReference type="STRING" id="1590841.A0A2R6S1P6"/>
<sequence>MEFKFRAIDKQASTYSPPSSSTSYFAEQALRVGYSGPNSERSVELFRNPRDVRESILREMEKERIREEIIAAEIARKRLLEAEVRREMMLEREMALRRAEGFSFFSGSASVSTVLFEPGLSLLGQSEGRLLEERLALSLEERLGYRACRGIGDFEPLHCNRNLEPKISEVKPLSEVSKEKVIFPAKPEGDISGEKRKAVTPPLASEVPSVGSKKKLKEEWGCEMCQVSATSEQALKEHFRGKKHKAREKGQRTGKNYTIGLFPKKPSKPIKLVVPTNSENPEDEETLEGVSLRVKKDNDLALQIIHYTGDSKNKNEDSRQKMQKTGESKKFKFWCEMCQVGAFTEKVMNGHKMGKKHVGRLQELNQNSGSIPDGPEAVAKDEK</sequence>
<dbReference type="Proteomes" id="UP000241394">
    <property type="component" value="Chromosome LG1"/>
</dbReference>
<dbReference type="Pfam" id="PF12874">
    <property type="entry name" value="zf-met"/>
    <property type="match status" value="2"/>
</dbReference>
<accession>A0A2R6S1P6</accession>
<name>A0A2R6S1P6_ACTCC</name>
<feature type="region of interest" description="Disordered" evidence="1">
    <location>
        <begin position="361"/>
        <end position="383"/>
    </location>
</feature>
<dbReference type="Gene3D" id="3.30.160.60">
    <property type="entry name" value="Classic Zinc Finger"/>
    <property type="match status" value="2"/>
</dbReference>
<dbReference type="OMA" id="AICQVST"/>
<dbReference type="PANTHER" id="PTHR47487">
    <property type="entry name" value="OS06G0651300 PROTEIN-RELATED"/>
    <property type="match status" value="1"/>
</dbReference>
<dbReference type="PANTHER" id="PTHR47487:SF8">
    <property type="entry name" value="OS08G0270900 PROTEIN"/>
    <property type="match status" value="1"/>
</dbReference>
<dbReference type="AlphaFoldDB" id="A0A2R6S1P6"/>
<dbReference type="InterPro" id="IPR036236">
    <property type="entry name" value="Znf_C2H2_sf"/>
</dbReference>
<dbReference type="InterPro" id="IPR003604">
    <property type="entry name" value="Matrin/U1-like-C_Znf_C2H2"/>
</dbReference>
<keyword evidence="4" id="KW-1185">Reference proteome</keyword>
<dbReference type="Gramene" id="PSS36168">
    <property type="protein sequence ID" value="PSS36168"/>
    <property type="gene ID" value="CEY00_Acc00710"/>
</dbReference>
<reference evidence="3 4" key="1">
    <citation type="submission" date="2017-07" db="EMBL/GenBank/DDBJ databases">
        <title>An improved, manually edited Actinidia chinensis var. chinensis (kiwifruit) genome highlights the challenges associated with draft genomes and gene prediction in plants.</title>
        <authorList>
            <person name="Pilkington S."/>
            <person name="Crowhurst R."/>
            <person name="Hilario E."/>
            <person name="Nardozza S."/>
            <person name="Fraser L."/>
            <person name="Peng Y."/>
            <person name="Gunaseelan K."/>
            <person name="Simpson R."/>
            <person name="Tahir J."/>
            <person name="Deroles S."/>
            <person name="Templeton K."/>
            <person name="Luo Z."/>
            <person name="Davy M."/>
            <person name="Cheng C."/>
            <person name="Mcneilage M."/>
            <person name="Scaglione D."/>
            <person name="Liu Y."/>
            <person name="Zhang Q."/>
            <person name="Datson P."/>
            <person name="De Silva N."/>
            <person name="Gardiner S."/>
            <person name="Bassett H."/>
            <person name="Chagne D."/>
            <person name="Mccallum J."/>
            <person name="Dzierzon H."/>
            <person name="Deng C."/>
            <person name="Wang Y.-Y."/>
            <person name="Barron N."/>
            <person name="Manako K."/>
            <person name="Bowen J."/>
            <person name="Foster T."/>
            <person name="Erridge Z."/>
            <person name="Tiffin H."/>
            <person name="Waite C."/>
            <person name="Davies K."/>
            <person name="Grierson E."/>
            <person name="Laing W."/>
            <person name="Kirk R."/>
            <person name="Chen X."/>
            <person name="Wood M."/>
            <person name="Montefiori M."/>
            <person name="Brummell D."/>
            <person name="Schwinn K."/>
            <person name="Catanach A."/>
            <person name="Fullerton C."/>
            <person name="Li D."/>
            <person name="Meiyalaghan S."/>
            <person name="Nieuwenhuizen N."/>
            <person name="Read N."/>
            <person name="Prakash R."/>
            <person name="Hunter D."/>
            <person name="Zhang H."/>
            <person name="Mckenzie M."/>
            <person name="Knabel M."/>
            <person name="Harris A."/>
            <person name="Allan A."/>
            <person name="Chen A."/>
            <person name="Janssen B."/>
            <person name="Plunkett B."/>
            <person name="Dwamena C."/>
            <person name="Voogd C."/>
            <person name="Leif D."/>
            <person name="Lafferty D."/>
            <person name="Souleyre E."/>
            <person name="Varkonyi-Gasic E."/>
            <person name="Gambi F."/>
            <person name="Hanley J."/>
            <person name="Yao J.-L."/>
            <person name="Cheung J."/>
            <person name="David K."/>
            <person name="Warren B."/>
            <person name="Marsh K."/>
            <person name="Snowden K."/>
            <person name="Lin-Wang K."/>
            <person name="Brian L."/>
            <person name="Martinez-Sanchez M."/>
            <person name="Wang M."/>
            <person name="Ileperuma N."/>
            <person name="Macnee N."/>
            <person name="Campin R."/>
            <person name="Mcatee P."/>
            <person name="Drummond R."/>
            <person name="Espley R."/>
            <person name="Ireland H."/>
            <person name="Wu R."/>
            <person name="Atkinson R."/>
            <person name="Karunairetnam S."/>
            <person name="Bulley S."/>
            <person name="Chunkath S."/>
            <person name="Hanley Z."/>
            <person name="Storey R."/>
            <person name="Thrimawithana A."/>
            <person name="Thomson S."/>
            <person name="David C."/>
            <person name="Testolin R."/>
        </authorList>
    </citation>
    <scope>NUCLEOTIDE SEQUENCE [LARGE SCALE GENOMIC DNA]</scope>
    <source>
        <strain evidence="4">cv. Red5</strain>
        <tissue evidence="3">Young leaf</tissue>
    </source>
</reference>
<dbReference type="FunCoup" id="A0A2R6S1P6">
    <property type="interactions" value="6"/>
</dbReference>
<dbReference type="GO" id="GO:0008270">
    <property type="term" value="F:zinc ion binding"/>
    <property type="evidence" value="ECO:0007669"/>
    <property type="project" value="InterPro"/>
</dbReference>
<dbReference type="OrthoDB" id="434647at2759"/>
<protein>
    <submittedName>
        <fullName evidence="3">Zinc finger protein like</fullName>
    </submittedName>
</protein>
<evidence type="ECO:0000259" key="2">
    <source>
        <dbReference type="SMART" id="SM00451"/>
    </source>
</evidence>
<feature type="domain" description="U1-type" evidence="2">
    <location>
        <begin position="217"/>
        <end position="251"/>
    </location>
</feature>
<dbReference type="EMBL" id="NKQK01000001">
    <property type="protein sequence ID" value="PSS36168.1"/>
    <property type="molecule type" value="Genomic_DNA"/>
</dbReference>
<comment type="caution">
    <text evidence="3">The sequence shown here is derived from an EMBL/GenBank/DDBJ whole genome shotgun (WGS) entry which is preliminary data.</text>
</comment>
<reference evidence="4" key="2">
    <citation type="journal article" date="2018" name="BMC Genomics">
        <title>A manually annotated Actinidia chinensis var. chinensis (kiwifruit) genome highlights the challenges associated with draft genomes and gene prediction in plants.</title>
        <authorList>
            <person name="Pilkington S.M."/>
            <person name="Crowhurst R."/>
            <person name="Hilario E."/>
            <person name="Nardozza S."/>
            <person name="Fraser L."/>
            <person name="Peng Y."/>
            <person name="Gunaseelan K."/>
            <person name="Simpson R."/>
            <person name="Tahir J."/>
            <person name="Deroles S.C."/>
            <person name="Templeton K."/>
            <person name="Luo Z."/>
            <person name="Davy M."/>
            <person name="Cheng C."/>
            <person name="McNeilage M."/>
            <person name="Scaglione D."/>
            <person name="Liu Y."/>
            <person name="Zhang Q."/>
            <person name="Datson P."/>
            <person name="De Silva N."/>
            <person name="Gardiner S.E."/>
            <person name="Bassett H."/>
            <person name="Chagne D."/>
            <person name="McCallum J."/>
            <person name="Dzierzon H."/>
            <person name="Deng C."/>
            <person name="Wang Y.Y."/>
            <person name="Barron L."/>
            <person name="Manako K."/>
            <person name="Bowen J."/>
            <person name="Foster T.M."/>
            <person name="Erridge Z.A."/>
            <person name="Tiffin H."/>
            <person name="Waite C.N."/>
            <person name="Davies K.M."/>
            <person name="Grierson E.P."/>
            <person name="Laing W.A."/>
            <person name="Kirk R."/>
            <person name="Chen X."/>
            <person name="Wood M."/>
            <person name="Montefiori M."/>
            <person name="Brummell D.A."/>
            <person name="Schwinn K.E."/>
            <person name="Catanach A."/>
            <person name="Fullerton C."/>
            <person name="Li D."/>
            <person name="Meiyalaghan S."/>
            <person name="Nieuwenhuizen N."/>
            <person name="Read N."/>
            <person name="Prakash R."/>
            <person name="Hunter D."/>
            <person name="Zhang H."/>
            <person name="McKenzie M."/>
            <person name="Knabel M."/>
            <person name="Harris A."/>
            <person name="Allan A.C."/>
            <person name="Gleave A."/>
            <person name="Chen A."/>
            <person name="Janssen B.J."/>
            <person name="Plunkett B."/>
            <person name="Ampomah-Dwamena C."/>
            <person name="Voogd C."/>
            <person name="Leif D."/>
            <person name="Lafferty D."/>
            <person name="Souleyre E.J.F."/>
            <person name="Varkonyi-Gasic E."/>
            <person name="Gambi F."/>
            <person name="Hanley J."/>
            <person name="Yao J.L."/>
            <person name="Cheung J."/>
            <person name="David K.M."/>
            <person name="Warren B."/>
            <person name="Marsh K."/>
            <person name="Snowden K.C."/>
            <person name="Lin-Wang K."/>
            <person name="Brian L."/>
            <person name="Martinez-Sanchez M."/>
            <person name="Wang M."/>
            <person name="Ileperuma N."/>
            <person name="Macnee N."/>
            <person name="Campin R."/>
            <person name="McAtee P."/>
            <person name="Drummond R.S.M."/>
            <person name="Espley R.V."/>
            <person name="Ireland H.S."/>
            <person name="Wu R."/>
            <person name="Atkinson R.G."/>
            <person name="Karunairetnam S."/>
            <person name="Bulley S."/>
            <person name="Chunkath S."/>
            <person name="Hanley Z."/>
            <person name="Storey R."/>
            <person name="Thrimawithana A.H."/>
            <person name="Thomson S."/>
            <person name="David C."/>
            <person name="Testolin R."/>
            <person name="Huang H."/>
            <person name="Hellens R.P."/>
            <person name="Schaffer R.J."/>
        </authorList>
    </citation>
    <scope>NUCLEOTIDE SEQUENCE [LARGE SCALE GENOMIC DNA]</scope>
    <source>
        <strain evidence="4">cv. Red5</strain>
    </source>
</reference>
<dbReference type="InterPro" id="IPR013087">
    <property type="entry name" value="Znf_C2H2_type"/>
</dbReference>
<proteinExistence type="predicted"/>
<feature type="domain" description="U1-type" evidence="2">
    <location>
        <begin position="330"/>
        <end position="364"/>
    </location>
</feature>
<dbReference type="SUPFAM" id="SSF57667">
    <property type="entry name" value="beta-beta-alpha zinc fingers"/>
    <property type="match status" value="1"/>
</dbReference>
<dbReference type="GO" id="GO:0003676">
    <property type="term" value="F:nucleic acid binding"/>
    <property type="evidence" value="ECO:0007669"/>
    <property type="project" value="InterPro"/>
</dbReference>
<dbReference type="InParanoid" id="A0A2R6S1P6"/>
<evidence type="ECO:0000256" key="1">
    <source>
        <dbReference type="SAM" id="MobiDB-lite"/>
    </source>
</evidence>
<evidence type="ECO:0000313" key="3">
    <source>
        <dbReference type="EMBL" id="PSS36168.1"/>
    </source>
</evidence>
<organism evidence="3 4">
    <name type="scientific">Actinidia chinensis var. chinensis</name>
    <name type="common">Chinese soft-hair kiwi</name>
    <dbReference type="NCBI Taxonomy" id="1590841"/>
    <lineage>
        <taxon>Eukaryota</taxon>
        <taxon>Viridiplantae</taxon>
        <taxon>Streptophyta</taxon>
        <taxon>Embryophyta</taxon>
        <taxon>Tracheophyta</taxon>
        <taxon>Spermatophyta</taxon>
        <taxon>Magnoliopsida</taxon>
        <taxon>eudicotyledons</taxon>
        <taxon>Gunneridae</taxon>
        <taxon>Pentapetalae</taxon>
        <taxon>asterids</taxon>
        <taxon>Ericales</taxon>
        <taxon>Actinidiaceae</taxon>
        <taxon>Actinidia</taxon>
    </lineage>
</organism>
<evidence type="ECO:0000313" key="4">
    <source>
        <dbReference type="Proteomes" id="UP000241394"/>
    </source>
</evidence>